<evidence type="ECO:0000313" key="4">
    <source>
        <dbReference type="Proteomes" id="UP001595526"/>
    </source>
</evidence>
<feature type="compositionally biased region" description="Pro residues" evidence="1">
    <location>
        <begin position="199"/>
        <end position="209"/>
    </location>
</feature>
<dbReference type="Pfam" id="PF14129">
    <property type="entry name" value="DUF4296"/>
    <property type="match status" value="1"/>
</dbReference>
<organism evidence="3 4">
    <name type="scientific">Parapedobacter deserti</name>
    <dbReference type="NCBI Taxonomy" id="1912957"/>
    <lineage>
        <taxon>Bacteria</taxon>
        <taxon>Pseudomonadati</taxon>
        <taxon>Bacteroidota</taxon>
        <taxon>Sphingobacteriia</taxon>
        <taxon>Sphingobacteriales</taxon>
        <taxon>Sphingobacteriaceae</taxon>
        <taxon>Parapedobacter</taxon>
    </lineage>
</organism>
<reference evidence="4" key="1">
    <citation type="journal article" date="2019" name="Int. J. Syst. Evol. Microbiol.">
        <title>The Global Catalogue of Microorganisms (GCM) 10K type strain sequencing project: providing services to taxonomists for standard genome sequencing and annotation.</title>
        <authorList>
            <consortium name="The Broad Institute Genomics Platform"/>
            <consortium name="The Broad Institute Genome Sequencing Center for Infectious Disease"/>
            <person name="Wu L."/>
            <person name="Ma J."/>
        </authorList>
    </citation>
    <scope>NUCLEOTIDE SEQUENCE [LARGE SCALE GENOMIC DNA]</scope>
    <source>
        <strain evidence="4">KCTC 52416</strain>
    </source>
</reference>
<name>A0ABV7JHB0_9SPHI</name>
<dbReference type="Proteomes" id="UP001595526">
    <property type="component" value="Unassembled WGS sequence"/>
</dbReference>
<accession>A0ABV7JHB0</accession>
<evidence type="ECO:0000256" key="1">
    <source>
        <dbReference type="SAM" id="MobiDB-lite"/>
    </source>
</evidence>
<gene>
    <name evidence="3" type="ORF">ACFOET_07695</name>
</gene>
<evidence type="ECO:0000313" key="3">
    <source>
        <dbReference type="EMBL" id="MFC3197493.1"/>
    </source>
</evidence>
<feature type="region of interest" description="Disordered" evidence="1">
    <location>
        <begin position="190"/>
        <end position="229"/>
    </location>
</feature>
<comment type="caution">
    <text evidence="3">The sequence shown here is derived from an EMBL/GenBank/DDBJ whole genome shotgun (WGS) entry which is preliminary data.</text>
</comment>
<sequence>MPESLDLNSMQRLLTIVLVVFFCVSCGEKIPEDVIPKKQMPGVLVDVHLADGQLASIPIDSARAYRDAYYQLIFDRHQIDSAMFGRSVRFYATRPHIMNELYAEVEKQLNAFNLAEQKAVEQKYLLQQRADSIRNARQRDSLHRIARDSLDFKRKRYLLFLNAPDSVYGKPDSLTFEKLQHRMLETIGLPKEPVASQLPTPPGNVPPTLPKQSPKSEERPVLRPPEMIR</sequence>
<evidence type="ECO:0000259" key="2">
    <source>
        <dbReference type="Pfam" id="PF14129"/>
    </source>
</evidence>
<proteinExistence type="predicted"/>
<keyword evidence="4" id="KW-1185">Reference proteome</keyword>
<dbReference type="InterPro" id="IPR025381">
    <property type="entry name" value="DUF4296"/>
</dbReference>
<dbReference type="RefSeq" id="WP_379021224.1">
    <property type="nucleotide sequence ID" value="NZ_JBHRTA010000022.1"/>
</dbReference>
<feature type="compositionally biased region" description="Basic and acidic residues" evidence="1">
    <location>
        <begin position="214"/>
        <end position="229"/>
    </location>
</feature>
<dbReference type="EMBL" id="JBHRTA010000022">
    <property type="protein sequence ID" value="MFC3197493.1"/>
    <property type="molecule type" value="Genomic_DNA"/>
</dbReference>
<feature type="domain" description="DUF4296" evidence="2">
    <location>
        <begin position="31"/>
        <end position="111"/>
    </location>
</feature>
<protein>
    <submittedName>
        <fullName evidence="3">DUF4296 domain-containing protein</fullName>
    </submittedName>
</protein>